<dbReference type="Proteomes" id="UP000256980">
    <property type="component" value="Unassembled WGS sequence"/>
</dbReference>
<gene>
    <name evidence="3" type="ORF">DFQ10_107167</name>
</gene>
<evidence type="ECO:0000256" key="1">
    <source>
        <dbReference type="SAM" id="Coils"/>
    </source>
</evidence>
<keyword evidence="4" id="KW-1185">Reference proteome</keyword>
<dbReference type="AlphaFoldDB" id="A0A3D9H0E2"/>
<dbReference type="RefSeq" id="WP_245940728.1">
    <property type="nucleotide sequence ID" value="NZ_QRDV01000007.1"/>
</dbReference>
<evidence type="ECO:0000313" key="4">
    <source>
        <dbReference type="Proteomes" id="UP000256980"/>
    </source>
</evidence>
<reference evidence="3 4" key="1">
    <citation type="submission" date="2018-07" db="EMBL/GenBank/DDBJ databases">
        <title>Genomic Encyclopedia of Type Strains, Phase III (KMG-III): the genomes of soil and plant-associated and newly described type strains.</title>
        <authorList>
            <person name="Whitman W."/>
        </authorList>
    </citation>
    <scope>NUCLEOTIDE SEQUENCE [LARGE SCALE GENOMIC DNA]</scope>
    <source>
        <strain evidence="3 4">CECT 7946</strain>
    </source>
</reference>
<protein>
    <submittedName>
        <fullName evidence="3">Uncharacterized protein</fullName>
    </submittedName>
</protein>
<feature type="coiled-coil region" evidence="1">
    <location>
        <begin position="1"/>
        <end position="28"/>
    </location>
</feature>
<keyword evidence="2" id="KW-1133">Transmembrane helix</keyword>
<accession>A0A3D9H0E2</accession>
<keyword evidence="2" id="KW-0472">Membrane</keyword>
<keyword evidence="2" id="KW-0812">Transmembrane</keyword>
<dbReference type="EMBL" id="QRDV01000007">
    <property type="protein sequence ID" value="RED42979.1"/>
    <property type="molecule type" value="Genomic_DNA"/>
</dbReference>
<keyword evidence="1" id="KW-0175">Coiled coil</keyword>
<sequence>MDMVLNNIEKLIEKYNNAETTLKEEAQLKAYFLSDDVAAHLEHYKPMFQYFSESKKEQYTKDVPLNTKKTKLYQWISVAAVAVLMLGIFIPNWDRGPKTLADYSPEEQEMYLEAKQALAMLSSNLNDGVSSFKVMELASDSFSAGLEKANHITEFSKSTNKLLKN</sequence>
<comment type="caution">
    <text evidence="3">The sequence shown here is derived from an EMBL/GenBank/DDBJ whole genome shotgun (WGS) entry which is preliminary data.</text>
</comment>
<evidence type="ECO:0000256" key="2">
    <source>
        <dbReference type="SAM" id="Phobius"/>
    </source>
</evidence>
<feature type="transmembrane region" description="Helical" evidence="2">
    <location>
        <begin position="72"/>
        <end position="90"/>
    </location>
</feature>
<name>A0A3D9H0E2_9FLAO</name>
<proteinExistence type="predicted"/>
<evidence type="ECO:0000313" key="3">
    <source>
        <dbReference type="EMBL" id="RED42979.1"/>
    </source>
</evidence>
<organism evidence="3 4">
    <name type="scientific">Winogradskyella eximia</name>
    <dbReference type="NCBI Taxonomy" id="262006"/>
    <lineage>
        <taxon>Bacteria</taxon>
        <taxon>Pseudomonadati</taxon>
        <taxon>Bacteroidota</taxon>
        <taxon>Flavobacteriia</taxon>
        <taxon>Flavobacteriales</taxon>
        <taxon>Flavobacteriaceae</taxon>
        <taxon>Winogradskyella</taxon>
    </lineage>
</organism>